<organism evidence="11 12">
    <name type="scientific">Lates calcarifer</name>
    <name type="common">Barramundi</name>
    <name type="synonym">Holocentrus calcarifer</name>
    <dbReference type="NCBI Taxonomy" id="8187"/>
    <lineage>
        <taxon>Eukaryota</taxon>
        <taxon>Metazoa</taxon>
        <taxon>Chordata</taxon>
        <taxon>Craniata</taxon>
        <taxon>Vertebrata</taxon>
        <taxon>Euteleostomi</taxon>
        <taxon>Actinopterygii</taxon>
        <taxon>Neopterygii</taxon>
        <taxon>Teleostei</taxon>
        <taxon>Neoteleostei</taxon>
        <taxon>Acanthomorphata</taxon>
        <taxon>Carangaria</taxon>
        <taxon>Carangaria incertae sedis</taxon>
        <taxon>Centropomidae</taxon>
        <taxon>Lates</taxon>
    </lineage>
</organism>
<feature type="domain" description="RING-type" evidence="8">
    <location>
        <begin position="14"/>
        <end position="54"/>
    </location>
</feature>
<dbReference type="InterPro" id="IPR003879">
    <property type="entry name" value="Butyrophylin_SPRY"/>
</dbReference>
<name>A0A4W6DV68_LATCA</name>
<dbReference type="GO" id="GO:0008270">
    <property type="term" value="F:zinc ion binding"/>
    <property type="evidence" value="ECO:0007669"/>
    <property type="project" value="UniProtKB-KW"/>
</dbReference>
<dbReference type="PANTHER" id="PTHR24103">
    <property type="entry name" value="E3 UBIQUITIN-PROTEIN LIGASE TRIM"/>
    <property type="match status" value="1"/>
</dbReference>
<accession>A0A4W6DV68</accession>
<keyword evidence="12" id="KW-1185">Reference proteome</keyword>
<evidence type="ECO:0000256" key="6">
    <source>
        <dbReference type="ARBA" id="ARBA00022833"/>
    </source>
</evidence>
<dbReference type="PRINTS" id="PR01407">
    <property type="entry name" value="BUTYPHLNCDUF"/>
</dbReference>
<dbReference type="SMART" id="SM00589">
    <property type="entry name" value="PRY"/>
    <property type="match status" value="1"/>
</dbReference>
<reference evidence="12" key="1">
    <citation type="submission" date="2015-09" db="EMBL/GenBank/DDBJ databases">
        <authorList>
            <person name="Sai Rama Sridatta P."/>
        </authorList>
    </citation>
    <scope>NUCLEOTIDE SEQUENCE [LARGE SCALE GENOMIC DNA]</scope>
</reference>
<dbReference type="InterPro" id="IPR050143">
    <property type="entry name" value="TRIM/RBCC"/>
</dbReference>
<dbReference type="SUPFAM" id="SSF57845">
    <property type="entry name" value="B-box zinc-binding domain"/>
    <property type="match status" value="1"/>
</dbReference>
<evidence type="ECO:0000259" key="9">
    <source>
        <dbReference type="PROSITE" id="PS50119"/>
    </source>
</evidence>
<evidence type="ECO:0000256" key="7">
    <source>
        <dbReference type="PROSITE-ProRule" id="PRU00024"/>
    </source>
</evidence>
<proteinExistence type="inferred from homology"/>
<gene>
    <name evidence="11 13" type="primary">LOC108886664</name>
</gene>
<reference evidence="11" key="3">
    <citation type="submission" date="2025-05" db="UniProtKB">
        <authorList>
            <consortium name="Ensembl"/>
        </authorList>
    </citation>
    <scope>IDENTIFICATION</scope>
</reference>
<evidence type="ECO:0000259" key="8">
    <source>
        <dbReference type="PROSITE" id="PS50089"/>
    </source>
</evidence>
<dbReference type="CDD" id="cd12893">
    <property type="entry name" value="SPRY_PRY_TRIM35"/>
    <property type="match status" value="1"/>
</dbReference>
<dbReference type="Gene3D" id="3.30.160.60">
    <property type="entry name" value="Classic Zinc Finger"/>
    <property type="match status" value="1"/>
</dbReference>
<dbReference type="InterPro" id="IPR001870">
    <property type="entry name" value="B30.2/SPRY"/>
</dbReference>
<dbReference type="InterPro" id="IPR043136">
    <property type="entry name" value="B30.2/SPRY_sf"/>
</dbReference>
<dbReference type="KEGG" id="lcf:108886664"/>
<dbReference type="SMART" id="SM00336">
    <property type="entry name" value="BBOX"/>
    <property type="match status" value="1"/>
</dbReference>
<evidence type="ECO:0000256" key="4">
    <source>
        <dbReference type="ARBA" id="ARBA00022723"/>
    </source>
</evidence>
<evidence type="ECO:0000259" key="10">
    <source>
        <dbReference type="PROSITE" id="PS50188"/>
    </source>
</evidence>
<evidence type="ECO:0000313" key="13">
    <source>
        <dbReference type="RefSeq" id="XP_018537156.1"/>
    </source>
</evidence>
<sequence>MAATSSPSEEDLLCPQCSEIYCVPVLLKCGHNICRVCLQKFWEWKGCRECPVCRAVSVPGRPPINLALKIAADEYQVLRSSRNQEVCLLHNEKLKIFCQNDEEPICLVCQTSKQHKVHECCPVEEAAQQKKIEISTSLESLRKKLRILNKTKEHWEETKTYIQTQAQQNENAIKEEFQKLHLFLWEEESTRLKVLKQEEEVKTQVMCEKLKNIKDQIKTLSSTISDIETALRAKDLPFLQDYKQTKKRVKCTLQEPECVRDILINSAKHLGSLKFEIWKKMANIVKYVPVTLDPNTAHSNLKFSEELTSVQYSSKQLLPDNPERCTSRLSVLGATGFTSGKHSWTVEVGQSKNWYIGVARESIQRKSTIFLNPAEGFWVIGLCNGDSYWAQTSPRTKLMLKQKPERITVELDCDKGKVVFISAADLITIHTFKDRFTEKIFPFLSPGLYEGGKISSSLKICPLTITVNVE</sequence>
<dbReference type="Pfam" id="PF00097">
    <property type="entry name" value="zf-C3HC4"/>
    <property type="match status" value="1"/>
</dbReference>
<dbReference type="InterPro" id="IPR006574">
    <property type="entry name" value="PRY"/>
</dbReference>
<evidence type="ECO:0000313" key="11">
    <source>
        <dbReference type="Ensembl" id="ENSLCAP00010029497.1"/>
    </source>
</evidence>
<dbReference type="InterPro" id="IPR001841">
    <property type="entry name" value="Znf_RING"/>
</dbReference>
<dbReference type="InParanoid" id="A0A4W6DV68"/>
<evidence type="ECO:0000313" key="12">
    <source>
        <dbReference type="Proteomes" id="UP000314980"/>
    </source>
</evidence>
<evidence type="ECO:0000256" key="1">
    <source>
        <dbReference type="ARBA" id="ARBA00004496"/>
    </source>
</evidence>
<dbReference type="InterPro" id="IPR000315">
    <property type="entry name" value="Znf_B-box"/>
</dbReference>
<reference evidence="13" key="2">
    <citation type="submission" date="2025-04" db="UniProtKB">
        <authorList>
            <consortium name="RefSeq"/>
        </authorList>
    </citation>
    <scope>IDENTIFICATION</scope>
    <source>
        <tissue evidence="13">Brain</tissue>
    </source>
</reference>
<evidence type="ECO:0000256" key="2">
    <source>
        <dbReference type="ARBA" id="ARBA00008518"/>
    </source>
</evidence>
<dbReference type="Proteomes" id="UP000694890">
    <property type="component" value="Linkage group LG10"/>
</dbReference>
<feature type="domain" description="B box-type" evidence="9">
    <location>
        <begin position="82"/>
        <end position="123"/>
    </location>
</feature>
<dbReference type="PROSITE" id="PS00518">
    <property type="entry name" value="ZF_RING_1"/>
    <property type="match status" value="1"/>
</dbReference>
<dbReference type="Ensembl" id="ENSLCAT00010030151.1">
    <property type="protein sequence ID" value="ENSLCAP00010029497.1"/>
    <property type="gene ID" value="ENSLCAG00010013858.1"/>
</dbReference>
<dbReference type="Pfam" id="PF13765">
    <property type="entry name" value="PRY"/>
    <property type="match status" value="1"/>
</dbReference>
<dbReference type="SMART" id="SM00184">
    <property type="entry name" value="RING"/>
    <property type="match status" value="1"/>
</dbReference>
<dbReference type="PROSITE" id="PS50119">
    <property type="entry name" value="ZF_BBOX"/>
    <property type="match status" value="1"/>
</dbReference>
<comment type="subcellular location">
    <subcellularLocation>
        <location evidence="1">Cytoplasm</location>
    </subcellularLocation>
</comment>
<dbReference type="InterPro" id="IPR013320">
    <property type="entry name" value="ConA-like_dom_sf"/>
</dbReference>
<dbReference type="PROSITE" id="PS50188">
    <property type="entry name" value="B302_SPRY"/>
    <property type="match status" value="1"/>
</dbReference>
<dbReference type="PROSITE" id="PS50089">
    <property type="entry name" value="ZF_RING_2"/>
    <property type="match status" value="1"/>
</dbReference>
<feature type="domain" description="B30.2/SPRY" evidence="10">
    <location>
        <begin position="270"/>
        <end position="463"/>
    </location>
</feature>
<dbReference type="RefSeq" id="XP_018537156.1">
    <property type="nucleotide sequence ID" value="XM_018681640.2"/>
</dbReference>
<evidence type="ECO:0000256" key="5">
    <source>
        <dbReference type="ARBA" id="ARBA00022771"/>
    </source>
</evidence>
<dbReference type="GeneID" id="108886664"/>
<dbReference type="InterPro" id="IPR018957">
    <property type="entry name" value="Znf_C3HC4_RING-type"/>
</dbReference>
<dbReference type="Proteomes" id="UP000314980">
    <property type="component" value="Unassembled WGS sequence"/>
</dbReference>
<dbReference type="Pfam" id="PF00622">
    <property type="entry name" value="SPRY"/>
    <property type="match status" value="1"/>
</dbReference>
<keyword evidence="5 7" id="KW-0863">Zinc-finger</keyword>
<keyword evidence="6" id="KW-0862">Zinc</keyword>
<protein>
    <submittedName>
        <fullName evidence="13">Zinc-binding protein A33</fullName>
    </submittedName>
</protein>
<dbReference type="Gene3D" id="3.30.40.10">
    <property type="entry name" value="Zinc/RING finger domain, C3HC4 (zinc finger)"/>
    <property type="match status" value="1"/>
</dbReference>
<keyword evidence="4" id="KW-0479">Metal-binding</keyword>
<dbReference type="SMART" id="SM00449">
    <property type="entry name" value="SPRY"/>
    <property type="match status" value="1"/>
</dbReference>
<keyword evidence="3" id="KW-0963">Cytoplasm</keyword>
<dbReference type="Pfam" id="PF00643">
    <property type="entry name" value="zf-B_box"/>
    <property type="match status" value="1"/>
</dbReference>
<evidence type="ECO:0000256" key="3">
    <source>
        <dbReference type="ARBA" id="ARBA00022490"/>
    </source>
</evidence>
<dbReference type="AlphaFoldDB" id="A0A4W6DV68"/>
<dbReference type="GeneTree" id="ENSGT00510000048454"/>
<dbReference type="Gene3D" id="2.60.120.920">
    <property type="match status" value="1"/>
</dbReference>
<dbReference type="InterPro" id="IPR017907">
    <property type="entry name" value="Znf_RING_CS"/>
</dbReference>
<comment type="similarity">
    <text evidence="2">Belongs to the TRIM/RBCC family.</text>
</comment>
<dbReference type="SUPFAM" id="SSF49899">
    <property type="entry name" value="Concanavalin A-like lectins/glucanases"/>
    <property type="match status" value="1"/>
</dbReference>
<dbReference type="SUPFAM" id="SSF57850">
    <property type="entry name" value="RING/U-box"/>
    <property type="match status" value="1"/>
</dbReference>
<dbReference type="InterPro" id="IPR003877">
    <property type="entry name" value="SPRY_dom"/>
</dbReference>
<dbReference type="InterPro" id="IPR013083">
    <property type="entry name" value="Znf_RING/FYVE/PHD"/>
</dbReference>
<dbReference type="OrthoDB" id="654191at2759"/>
<dbReference type="FunFam" id="2.60.120.920:FF:000004">
    <property type="entry name" value="Butyrophilin subfamily 1 member A1"/>
    <property type="match status" value="1"/>
</dbReference>